<evidence type="ECO:0000313" key="3">
    <source>
        <dbReference type="Proteomes" id="UP000034350"/>
    </source>
</evidence>
<organism evidence="2 3">
    <name type="scientific">Vairimorpha ceranae</name>
    <dbReference type="NCBI Taxonomy" id="40302"/>
    <lineage>
        <taxon>Eukaryota</taxon>
        <taxon>Fungi</taxon>
        <taxon>Fungi incertae sedis</taxon>
        <taxon>Microsporidia</taxon>
        <taxon>Nosematidae</taxon>
        <taxon>Vairimorpha</taxon>
    </lineage>
</organism>
<reference evidence="2 3" key="1">
    <citation type="journal article" date="2015" name="Environ. Microbiol.">
        <title>Genome analyses suggest the presence of polyploidy and recent human-driven expansions in eight global populations of the honeybee pathogen Nosema ceranae.</title>
        <authorList>
            <person name="Pelin A."/>
            <person name="Selman M."/>
            <person name="Aris-Brosou S."/>
            <person name="Farinelli L."/>
            <person name="Corradi N."/>
        </authorList>
    </citation>
    <scope>NUCLEOTIDE SEQUENCE [LARGE SCALE GENOMIC DNA]</scope>
    <source>
        <strain evidence="2 3">PA08 1199</strain>
    </source>
</reference>
<proteinExistence type="predicted"/>
<protein>
    <submittedName>
        <fullName evidence="2">Uncharacterized protein</fullName>
    </submittedName>
</protein>
<dbReference type="AlphaFoldDB" id="A0A0F9W7L7"/>
<sequence>MLSRWKQMPRGGWDNITDFYVEMFKSRCQSDDEEKINKGGDKRGRKSHYSNRIQTKELRQEDVDPG</sequence>
<feature type="compositionally biased region" description="Basic and acidic residues" evidence="1">
    <location>
        <begin position="54"/>
        <end position="66"/>
    </location>
</feature>
<dbReference type="Proteomes" id="UP000034350">
    <property type="component" value="Unassembled WGS sequence"/>
</dbReference>
<keyword evidence="3" id="KW-1185">Reference proteome</keyword>
<dbReference type="EMBL" id="JPQZ01000232">
    <property type="protein sequence ID" value="KKO73786.1"/>
    <property type="molecule type" value="Genomic_DNA"/>
</dbReference>
<gene>
    <name evidence="2" type="ORF">AAJ76_232000383</name>
</gene>
<name>A0A0F9W7L7_9MICR</name>
<evidence type="ECO:0000313" key="2">
    <source>
        <dbReference type="EMBL" id="KKO73786.1"/>
    </source>
</evidence>
<feature type="region of interest" description="Disordered" evidence="1">
    <location>
        <begin position="29"/>
        <end position="66"/>
    </location>
</feature>
<comment type="caution">
    <text evidence="2">The sequence shown here is derived from an EMBL/GenBank/DDBJ whole genome shotgun (WGS) entry which is preliminary data.</text>
</comment>
<evidence type="ECO:0000256" key="1">
    <source>
        <dbReference type="SAM" id="MobiDB-lite"/>
    </source>
</evidence>
<dbReference type="OrthoDB" id="10615977at2759"/>
<dbReference type="GeneID" id="36319651"/>
<feature type="compositionally biased region" description="Basic and acidic residues" evidence="1">
    <location>
        <begin position="29"/>
        <end position="42"/>
    </location>
</feature>
<accession>A0A0F9W7L7</accession>
<dbReference type="VEuPathDB" id="MicrosporidiaDB:AAJ76_232000383"/>
<dbReference type="RefSeq" id="XP_024329528.1">
    <property type="nucleotide sequence ID" value="XM_024474724.1"/>
</dbReference>